<keyword evidence="3" id="KW-0813">Transport</keyword>
<accession>A0AAN5C085</accession>
<comment type="subcellular location">
    <subcellularLocation>
        <location evidence="1">Membrane</location>
        <topology evidence="1">Multi-pass membrane protein</topology>
    </subcellularLocation>
</comment>
<feature type="domain" description="Major facilitator superfamily (MFS) profile" evidence="8">
    <location>
        <begin position="154"/>
        <end position="557"/>
    </location>
</feature>
<evidence type="ECO:0000259" key="8">
    <source>
        <dbReference type="PROSITE" id="PS50850"/>
    </source>
</evidence>
<keyword evidence="6 7" id="KW-0472">Membrane</keyword>
<evidence type="ECO:0000313" key="9">
    <source>
        <dbReference type="EMBL" id="GMG33917.1"/>
    </source>
</evidence>
<feature type="transmembrane region" description="Helical" evidence="7">
    <location>
        <begin position="233"/>
        <end position="252"/>
    </location>
</feature>
<protein>
    <submittedName>
        <fullName evidence="9">Unnamed protein product</fullName>
    </submittedName>
</protein>
<sequence length="557" mass="61708">MDDSKVKSDGDTPPGDLMSQVEQRYPSFAAVFTVSPFLYGWELIHPSRIKNPLADLTPAQVLQDVEHFANEHGLRDILDHLKKGALIARDPDNFETVENMTDDDITVIARETTHKWRQPWPLYFTIGLCSIGAAVQREVMVYIFVASSLRLNVYLPPSLIGANLSFPDALGIPEKGALKARNQWLVGILNSYVLHISICSSSDMETRAPYLATAFGGCWISDPLNKYLGRRGVIFISAIFCLLTPIGSAVAQTWPQLFVTRLLMGIGMGLKGATIPIYCAENTPANIRGGLVMSWQLWTAFGIFLGTSANLAVKDTGAISWRLQLGSAFIPALPLTLGVFLCPESPRWYLKKGQVRKAYQSLCKLRNSNLQAARDLYYIYTQIKIEEELVGKHDFLVRLGELFTIPRVRRATLASWTVMLAQQMCGINIVAFYSSTIFAQAGANVTEALLASWGFGLINFLFAFPAVFTIDTYGRRALLLFTFPQMAWTLLAAGFSFYIPQEQTAHLACISLFVFMFAAFYSVGEGPVPFAYSAEVFPLSHRGEKPAVEECGDGLLI</sequence>
<dbReference type="PRINTS" id="PR00171">
    <property type="entry name" value="SUGRTRNSPORT"/>
</dbReference>
<dbReference type="GO" id="GO:0022857">
    <property type="term" value="F:transmembrane transporter activity"/>
    <property type="evidence" value="ECO:0007669"/>
    <property type="project" value="InterPro"/>
</dbReference>
<comment type="caution">
    <text evidence="9">The sequence shown here is derived from an EMBL/GenBank/DDBJ whole genome shotgun (WGS) entry which is preliminary data.</text>
</comment>
<dbReference type="InterPro" id="IPR050814">
    <property type="entry name" value="Myo-inositol_Transporter"/>
</dbReference>
<dbReference type="EMBL" id="BSYA01000127">
    <property type="protein sequence ID" value="GMG33917.1"/>
    <property type="molecule type" value="Genomic_DNA"/>
</dbReference>
<dbReference type="InterPro" id="IPR020846">
    <property type="entry name" value="MFS_dom"/>
</dbReference>
<feature type="transmembrane region" description="Helical" evidence="7">
    <location>
        <begin position="477"/>
        <end position="499"/>
    </location>
</feature>
<dbReference type="InterPro" id="IPR003663">
    <property type="entry name" value="Sugar/inositol_transpt"/>
</dbReference>
<evidence type="ECO:0000256" key="4">
    <source>
        <dbReference type="ARBA" id="ARBA00022692"/>
    </source>
</evidence>
<keyword evidence="4 7" id="KW-0812">Transmembrane</keyword>
<feature type="transmembrane region" description="Helical" evidence="7">
    <location>
        <begin position="291"/>
        <end position="313"/>
    </location>
</feature>
<dbReference type="InterPro" id="IPR005829">
    <property type="entry name" value="Sugar_transporter_CS"/>
</dbReference>
<evidence type="ECO:0000256" key="3">
    <source>
        <dbReference type="ARBA" id="ARBA00022448"/>
    </source>
</evidence>
<dbReference type="Pfam" id="PF00083">
    <property type="entry name" value="Sugar_tr"/>
    <property type="match status" value="1"/>
</dbReference>
<proteinExistence type="inferred from homology"/>
<feature type="transmembrane region" description="Helical" evidence="7">
    <location>
        <begin position="450"/>
        <end position="470"/>
    </location>
</feature>
<dbReference type="GO" id="GO:0015791">
    <property type="term" value="P:polyol transmembrane transport"/>
    <property type="evidence" value="ECO:0007669"/>
    <property type="project" value="UniProtKB-ARBA"/>
</dbReference>
<comment type="similarity">
    <text evidence="2">Belongs to the major facilitator superfamily. Sugar transporter (TC 2.A.1.1) family.</text>
</comment>
<keyword evidence="5 7" id="KW-1133">Transmembrane helix</keyword>
<organism evidence="9 10">
    <name type="scientific">Aspergillus oryzae</name>
    <name type="common">Yellow koji mold</name>
    <dbReference type="NCBI Taxonomy" id="5062"/>
    <lineage>
        <taxon>Eukaryota</taxon>
        <taxon>Fungi</taxon>
        <taxon>Dikarya</taxon>
        <taxon>Ascomycota</taxon>
        <taxon>Pezizomycotina</taxon>
        <taxon>Eurotiomycetes</taxon>
        <taxon>Eurotiomycetidae</taxon>
        <taxon>Eurotiales</taxon>
        <taxon>Aspergillaceae</taxon>
        <taxon>Aspergillus</taxon>
        <taxon>Aspergillus subgen. Circumdati</taxon>
    </lineage>
</organism>
<dbReference type="SUPFAM" id="SSF103473">
    <property type="entry name" value="MFS general substrate transporter"/>
    <property type="match status" value="1"/>
</dbReference>
<evidence type="ECO:0000256" key="5">
    <source>
        <dbReference type="ARBA" id="ARBA00022989"/>
    </source>
</evidence>
<feature type="transmembrane region" description="Helical" evidence="7">
    <location>
        <begin position="258"/>
        <end position="279"/>
    </location>
</feature>
<dbReference type="InterPro" id="IPR036259">
    <property type="entry name" value="MFS_trans_sf"/>
</dbReference>
<evidence type="ECO:0000256" key="7">
    <source>
        <dbReference type="SAM" id="Phobius"/>
    </source>
</evidence>
<evidence type="ECO:0000256" key="6">
    <source>
        <dbReference type="ARBA" id="ARBA00023136"/>
    </source>
</evidence>
<dbReference type="PANTHER" id="PTHR48020">
    <property type="entry name" value="PROTON MYO-INOSITOL COTRANSPORTER"/>
    <property type="match status" value="1"/>
</dbReference>
<feature type="transmembrane region" description="Helical" evidence="7">
    <location>
        <begin position="505"/>
        <end position="523"/>
    </location>
</feature>
<reference evidence="9" key="1">
    <citation type="submission" date="2023-04" db="EMBL/GenBank/DDBJ databases">
        <title>Aspergillus oryzae NBRC 4228.</title>
        <authorList>
            <person name="Ichikawa N."/>
            <person name="Sato H."/>
            <person name="Tonouchi N."/>
        </authorList>
    </citation>
    <scope>NUCLEOTIDE SEQUENCE</scope>
    <source>
        <strain evidence="9">NBRC 4228</strain>
    </source>
</reference>
<name>A0AAN5C085_ASPOZ</name>
<dbReference type="AlphaFoldDB" id="A0AAN5C085"/>
<dbReference type="InterPro" id="IPR005828">
    <property type="entry name" value="MFS_sugar_transport-like"/>
</dbReference>
<feature type="transmembrane region" description="Helical" evidence="7">
    <location>
        <begin position="413"/>
        <end position="438"/>
    </location>
</feature>
<dbReference type="PANTHER" id="PTHR48020:SF4">
    <property type="entry name" value="SYMPORT, PUTATIVE (AFU_ORTHOLOGUE AFUA_3G11790)-RELATED"/>
    <property type="match status" value="1"/>
</dbReference>
<feature type="transmembrane region" description="Helical" evidence="7">
    <location>
        <begin position="319"/>
        <end position="342"/>
    </location>
</feature>
<gene>
    <name evidence="9" type="ORF">Aory04_000935400</name>
</gene>
<evidence type="ECO:0000256" key="2">
    <source>
        <dbReference type="ARBA" id="ARBA00010992"/>
    </source>
</evidence>
<dbReference type="PROSITE" id="PS00217">
    <property type="entry name" value="SUGAR_TRANSPORT_2"/>
    <property type="match status" value="1"/>
</dbReference>
<evidence type="ECO:0000313" key="10">
    <source>
        <dbReference type="Proteomes" id="UP001165205"/>
    </source>
</evidence>
<dbReference type="Proteomes" id="UP001165205">
    <property type="component" value="Unassembled WGS sequence"/>
</dbReference>
<dbReference type="Gene3D" id="1.20.1250.20">
    <property type="entry name" value="MFS general substrate transporter like domains"/>
    <property type="match status" value="1"/>
</dbReference>
<dbReference type="GO" id="GO:0015798">
    <property type="term" value="P:myo-inositol transport"/>
    <property type="evidence" value="ECO:0007669"/>
    <property type="project" value="UniProtKB-ARBA"/>
</dbReference>
<dbReference type="GO" id="GO:0016020">
    <property type="term" value="C:membrane"/>
    <property type="evidence" value="ECO:0007669"/>
    <property type="project" value="UniProtKB-SubCell"/>
</dbReference>
<evidence type="ECO:0000256" key="1">
    <source>
        <dbReference type="ARBA" id="ARBA00004141"/>
    </source>
</evidence>
<dbReference type="PROSITE" id="PS50850">
    <property type="entry name" value="MFS"/>
    <property type="match status" value="1"/>
</dbReference>